<dbReference type="PANTHER" id="PTHR30472:SF25">
    <property type="entry name" value="ABC TRANSPORTER PERMEASE PROTEIN MJ0876-RELATED"/>
    <property type="match status" value="1"/>
</dbReference>
<dbReference type="GO" id="GO:0005886">
    <property type="term" value="C:plasma membrane"/>
    <property type="evidence" value="ECO:0007669"/>
    <property type="project" value="UniProtKB-SubCell"/>
</dbReference>
<accession>A0A084EZL7</accession>
<dbReference type="OrthoDB" id="403998at2"/>
<dbReference type="PANTHER" id="PTHR30472">
    <property type="entry name" value="FERRIC ENTEROBACTIN TRANSPORT SYSTEM PERMEASE PROTEIN"/>
    <property type="match status" value="1"/>
</dbReference>
<organism evidence="9 10">
    <name type="scientific">Ureaplasma diversum NCTC 246</name>
    <dbReference type="NCBI Taxonomy" id="1188241"/>
    <lineage>
        <taxon>Bacteria</taxon>
        <taxon>Bacillati</taxon>
        <taxon>Mycoplasmatota</taxon>
        <taxon>Mycoplasmoidales</taxon>
        <taxon>Mycoplasmoidaceae</taxon>
        <taxon>Ureaplasma</taxon>
    </lineage>
</organism>
<feature type="transmembrane region" description="Helical" evidence="8">
    <location>
        <begin position="111"/>
        <end position="129"/>
    </location>
</feature>
<protein>
    <submittedName>
        <fullName evidence="9">Uncharacterized protein</fullName>
    </submittedName>
</protein>
<sequence>MANFSFETSLDIKNKSVSKNEPKELKVKNNKFNWKIVVFSFLAVISLFILIFSSFFSEGKIINVQETINKINNFPHIYAVKFVGIPVAVFLTSIGFAFSGYSMQAVSRNPLATPTTLGYMPAAMLGMLVSKAIISNEIYLPVILGITFASIIIALNFIMMKGNIYEAGFKPILVGFAIGGMMNGVIVLLDRFVKDVNVKEIGFLYNPVVFNNRIQLYICGSLILASGICFMVMAPYYQIIERDVVLAKSLGIKVDLVFWMTGLFAVVCTVCSIILIGPLTLIGMVTPHVARILNPRGRAWENLLLSMLISIILIASSRWLLDTYSDFNINFFSAVAALPVFAYIFFSKRYRKHVE</sequence>
<comment type="caution">
    <text evidence="9">The sequence shown here is derived from an EMBL/GenBank/DDBJ whole genome shotgun (WGS) entry which is preliminary data.</text>
</comment>
<evidence type="ECO:0000313" key="9">
    <source>
        <dbReference type="EMBL" id="KEZ23409.1"/>
    </source>
</evidence>
<evidence type="ECO:0000256" key="7">
    <source>
        <dbReference type="ARBA" id="ARBA00023136"/>
    </source>
</evidence>
<dbReference type="Gene3D" id="1.10.3470.10">
    <property type="entry name" value="ABC transporter involved in vitamin B12 uptake, BtuC"/>
    <property type="match status" value="1"/>
</dbReference>
<feature type="transmembrane region" description="Helical" evidence="8">
    <location>
        <begin position="36"/>
        <end position="56"/>
    </location>
</feature>
<feature type="transmembrane region" description="Helical" evidence="8">
    <location>
        <begin position="77"/>
        <end position="99"/>
    </location>
</feature>
<proteinExistence type="inferred from homology"/>
<feature type="transmembrane region" description="Helical" evidence="8">
    <location>
        <begin position="138"/>
        <end position="160"/>
    </location>
</feature>
<dbReference type="EMBL" id="JFDP01000043">
    <property type="protein sequence ID" value="KEZ23409.1"/>
    <property type="molecule type" value="Genomic_DNA"/>
</dbReference>
<evidence type="ECO:0000256" key="8">
    <source>
        <dbReference type="SAM" id="Phobius"/>
    </source>
</evidence>
<dbReference type="GO" id="GO:0033214">
    <property type="term" value="P:siderophore-iron import into cell"/>
    <property type="evidence" value="ECO:0007669"/>
    <property type="project" value="TreeGrafter"/>
</dbReference>
<dbReference type="CDD" id="cd06550">
    <property type="entry name" value="TM_ABC_iron-siderophores_like"/>
    <property type="match status" value="1"/>
</dbReference>
<evidence type="ECO:0000313" key="10">
    <source>
        <dbReference type="Proteomes" id="UP000028537"/>
    </source>
</evidence>
<evidence type="ECO:0000256" key="1">
    <source>
        <dbReference type="ARBA" id="ARBA00004651"/>
    </source>
</evidence>
<evidence type="ECO:0000256" key="4">
    <source>
        <dbReference type="ARBA" id="ARBA00022475"/>
    </source>
</evidence>
<feature type="transmembrane region" description="Helical" evidence="8">
    <location>
        <begin position="257"/>
        <end position="282"/>
    </location>
</feature>
<reference evidence="9 10" key="1">
    <citation type="submission" date="2014-02" db="EMBL/GenBank/DDBJ databases">
        <title>Genome sequence of Ureaplasma diversum strain 246.</title>
        <authorList>
            <person name="Sirand-Pugnet P."/>
            <person name="Breton M."/>
            <person name="Dordet-Frisoni E."/>
            <person name="Baranowski E."/>
            <person name="Barre A."/>
            <person name="Couture C."/>
            <person name="Dupuy V."/>
            <person name="Gaurivaud P."/>
            <person name="Jacob D."/>
            <person name="Lemaitre C."/>
            <person name="Manso-Silvan L."/>
            <person name="Nikolski M."/>
            <person name="Nouvel L.-X."/>
            <person name="Poumarat F."/>
            <person name="Tardy F."/>
            <person name="Thebault P."/>
            <person name="Theil S."/>
            <person name="Citti C."/>
            <person name="Thiaucourt F."/>
            <person name="Blanchard A."/>
        </authorList>
    </citation>
    <scope>NUCLEOTIDE SEQUENCE [LARGE SCALE GENOMIC DNA]</scope>
    <source>
        <strain evidence="9 10">NCTC 246</strain>
    </source>
</reference>
<evidence type="ECO:0000256" key="6">
    <source>
        <dbReference type="ARBA" id="ARBA00022989"/>
    </source>
</evidence>
<evidence type="ECO:0000256" key="2">
    <source>
        <dbReference type="ARBA" id="ARBA00007935"/>
    </source>
</evidence>
<dbReference type="RefSeq" id="WP_081847808.1">
    <property type="nucleotide sequence ID" value="NZ_JFDP01000043.1"/>
</dbReference>
<dbReference type="Pfam" id="PF01032">
    <property type="entry name" value="FecCD"/>
    <property type="match status" value="1"/>
</dbReference>
<comment type="similarity">
    <text evidence="2">Belongs to the binding-protein-dependent transport system permease family. FecCD subfamily.</text>
</comment>
<dbReference type="Proteomes" id="UP000028537">
    <property type="component" value="Unassembled WGS sequence"/>
</dbReference>
<keyword evidence="3" id="KW-0813">Transport</keyword>
<keyword evidence="4" id="KW-1003">Cell membrane</keyword>
<feature type="transmembrane region" description="Helical" evidence="8">
    <location>
        <begin position="303"/>
        <end position="321"/>
    </location>
</feature>
<keyword evidence="7 8" id="KW-0472">Membrane</keyword>
<feature type="transmembrane region" description="Helical" evidence="8">
    <location>
        <begin position="172"/>
        <end position="193"/>
    </location>
</feature>
<dbReference type="eggNOG" id="COG0609">
    <property type="taxonomic scope" value="Bacteria"/>
</dbReference>
<gene>
    <name evidence="9" type="ORF">UDIV_3090</name>
</gene>
<feature type="transmembrane region" description="Helical" evidence="8">
    <location>
        <begin position="214"/>
        <end position="237"/>
    </location>
</feature>
<comment type="subcellular location">
    <subcellularLocation>
        <location evidence="1">Cell membrane</location>
        <topology evidence="1">Multi-pass membrane protein</topology>
    </subcellularLocation>
</comment>
<evidence type="ECO:0000256" key="5">
    <source>
        <dbReference type="ARBA" id="ARBA00022692"/>
    </source>
</evidence>
<name>A0A084EZL7_9BACT</name>
<keyword evidence="6 8" id="KW-1133">Transmembrane helix</keyword>
<dbReference type="InterPro" id="IPR000522">
    <property type="entry name" value="ABC_transptr_permease_BtuC"/>
</dbReference>
<dbReference type="SUPFAM" id="SSF81345">
    <property type="entry name" value="ABC transporter involved in vitamin B12 uptake, BtuC"/>
    <property type="match status" value="1"/>
</dbReference>
<evidence type="ECO:0000256" key="3">
    <source>
        <dbReference type="ARBA" id="ARBA00022448"/>
    </source>
</evidence>
<dbReference type="AlphaFoldDB" id="A0A084EZL7"/>
<dbReference type="InterPro" id="IPR037294">
    <property type="entry name" value="ABC_BtuC-like"/>
</dbReference>
<feature type="transmembrane region" description="Helical" evidence="8">
    <location>
        <begin position="327"/>
        <end position="346"/>
    </location>
</feature>
<dbReference type="GO" id="GO:0022857">
    <property type="term" value="F:transmembrane transporter activity"/>
    <property type="evidence" value="ECO:0007669"/>
    <property type="project" value="InterPro"/>
</dbReference>
<keyword evidence="5 8" id="KW-0812">Transmembrane</keyword>
<keyword evidence="10" id="KW-1185">Reference proteome</keyword>